<protein>
    <submittedName>
        <fullName evidence="11">FtsX-like permease family protein</fullName>
    </submittedName>
</protein>
<keyword evidence="2" id="KW-1003">Cell membrane</keyword>
<feature type="region of interest" description="Disordered" evidence="7">
    <location>
        <begin position="204"/>
        <end position="241"/>
    </location>
</feature>
<dbReference type="PANTHER" id="PTHR30572:SF4">
    <property type="entry name" value="ABC TRANSPORTER PERMEASE YTRF"/>
    <property type="match status" value="1"/>
</dbReference>
<proteinExistence type="inferred from homology"/>
<comment type="subcellular location">
    <subcellularLocation>
        <location evidence="1">Cell membrane</location>
        <topology evidence="1">Multi-pass membrane protein</topology>
    </subcellularLocation>
</comment>
<evidence type="ECO:0000256" key="5">
    <source>
        <dbReference type="ARBA" id="ARBA00023136"/>
    </source>
</evidence>
<evidence type="ECO:0000256" key="6">
    <source>
        <dbReference type="ARBA" id="ARBA00038076"/>
    </source>
</evidence>
<keyword evidence="3 8" id="KW-0812">Transmembrane</keyword>
<sequence>MNFLDLLMMSINNLRRRKLRTFLTVLGVIIGTASIVVMMSLGMGLQKSMYEQAEQSGGLTSMTVSIKQGDDNAKKAKNKPQYITDEVIAQLGKIAHVKSATPVLQVSGILYQGKKQAEVRLTGMKQDALQAQNLPVGWGTLPGEKTSGGSNEDALQLLPGNMVIASFHGKNESYGDMWGMDSQGAESPEKMWKADNVFFSLEQEAQSSTSGGAGGSSAGEGADSGNSEDASHSNSAASAMASGNTAKKSYVEISGVLKGKTTDWTSYGNEVYCDLDDLLHFLKAQIKNGVIPGQPKTKAGAAYPFLAYSSVKIKVDDPKMVETVMSQVKEKGYEVTSNMEYINSSRKQSAMIQGVLGAIGAVSLLVAAIGIANTMMMSIYERTKEIGVIKVLGCGLRTIRQMFLTEAAFIGLLGGAAGIMLSYAMSLVINQVAKGASASMGISGNISYIPVWLSFVAVVFAMAIGMVAGYFPAVRAMKLSPLAAINN</sequence>
<evidence type="ECO:0000256" key="3">
    <source>
        <dbReference type="ARBA" id="ARBA00022692"/>
    </source>
</evidence>
<evidence type="ECO:0000256" key="2">
    <source>
        <dbReference type="ARBA" id="ARBA00022475"/>
    </source>
</evidence>
<evidence type="ECO:0000259" key="10">
    <source>
        <dbReference type="Pfam" id="PF12704"/>
    </source>
</evidence>
<evidence type="ECO:0000256" key="1">
    <source>
        <dbReference type="ARBA" id="ARBA00004651"/>
    </source>
</evidence>
<dbReference type="Pfam" id="PF12704">
    <property type="entry name" value="MacB_PCD"/>
    <property type="match status" value="1"/>
</dbReference>
<organism evidence="11 12">
    <name type="scientific">Hespellia stercorisuis DSM 15480</name>
    <dbReference type="NCBI Taxonomy" id="1121950"/>
    <lineage>
        <taxon>Bacteria</taxon>
        <taxon>Bacillati</taxon>
        <taxon>Bacillota</taxon>
        <taxon>Clostridia</taxon>
        <taxon>Lachnospirales</taxon>
        <taxon>Lachnospiraceae</taxon>
        <taxon>Hespellia</taxon>
    </lineage>
</organism>
<comment type="similarity">
    <text evidence="6">Belongs to the ABC-4 integral membrane protein family.</text>
</comment>
<dbReference type="InterPro" id="IPR003838">
    <property type="entry name" value="ABC3_permease_C"/>
</dbReference>
<feature type="domain" description="MacB-like periplasmic core" evidence="10">
    <location>
        <begin position="21"/>
        <end position="140"/>
    </location>
</feature>
<feature type="compositionally biased region" description="Low complexity" evidence="7">
    <location>
        <begin position="219"/>
        <end position="241"/>
    </location>
</feature>
<dbReference type="InterPro" id="IPR050250">
    <property type="entry name" value="Macrolide_Exporter_MacB"/>
</dbReference>
<dbReference type="GO" id="GO:0022857">
    <property type="term" value="F:transmembrane transporter activity"/>
    <property type="evidence" value="ECO:0007669"/>
    <property type="project" value="TreeGrafter"/>
</dbReference>
<keyword evidence="4 8" id="KW-1133">Transmembrane helix</keyword>
<dbReference type="STRING" id="1121950.SAMN02745243_01645"/>
<evidence type="ECO:0000313" key="12">
    <source>
        <dbReference type="Proteomes" id="UP000184301"/>
    </source>
</evidence>
<dbReference type="PANTHER" id="PTHR30572">
    <property type="entry name" value="MEMBRANE COMPONENT OF TRANSPORTER-RELATED"/>
    <property type="match status" value="1"/>
</dbReference>
<feature type="transmembrane region" description="Helical" evidence="8">
    <location>
        <begin position="350"/>
        <end position="372"/>
    </location>
</feature>
<evidence type="ECO:0000313" key="11">
    <source>
        <dbReference type="EMBL" id="SHJ88228.1"/>
    </source>
</evidence>
<dbReference type="InterPro" id="IPR025857">
    <property type="entry name" value="MacB_PCD"/>
</dbReference>
<dbReference type="GO" id="GO:0005886">
    <property type="term" value="C:plasma membrane"/>
    <property type="evidence" value="ECO:0007669"/>
    <property type="project" value="UniProtKB-SubCell"/>
</dbReference>
<dbReference type="AlphaFoldDB" id="A0A1M6MXL6"/>
<keyword evidence="5 8" id="KW-0472">Membrane</keyword>
<feature type="transmembrane region" description="Helical" evidence="8">
    <location>
        <begin position="449"/>
        <end position="471"/>
    </location>
</feature>
<evidence type="ECO:0000256" key="8">
    <source>
        <dbReference type="SAM" id="Phobius"/>
    </source>
</evidence>
<gene>
    <name evidence="11" type="ORF">SAMN02745243_01645</name>
</gene>
<dbReference type="Proteomes" id="UP000184301">
    <property type="component" value="Unassembled WGS sequence"/>
</dbReference>
<dbReference type="EMBL" id="FQZY01000020">
    <property type="protein sequence ID" value="SHJ88228.1"/>
    <property type="molecule type" value="Genomic_DNA"/>
</dbReference>
<keyword evidence="12" id="KW-1185">Reference proteome</keyword>
<accession>A0A1M6MXL6</accession>
<reference evidence="11 12" key="1">
    <citation type="submission" date="2016-11" db="EMBL/GenBank/DDBJ databases">
        <authorList>
            <person name="Jaros S."/>
            <person name="Januszkiewicz K."/>
            <person name="Wedrychowicz H."/>
        </authorList>
    </citation>
    <scope>NUCLEOTIDE SEQUENCE [LARGE SCALE GENOMIC DNA]</scope>
    <source>
        <strain evidence="11 12">DSM 15480</strain>
    </source>
</reference>
<feature type="transmembrane region" description="Helical" evidence="8">
    <location>
        <begin position="407"/>
        <end position="429"/>
    </location>
</feature>
<dbReference type="OrthoDB" id="9770099at2"/>
<dbReference type="Pfam" id="PF02687">
    <property type="entry name" value="FtsX"/>
    <property type="match status" value="1"/>
</dbReference>
<feature type="domain" description="ABC3 transporter permease C-terminal" evidence="9">
    <location>
        <begin position="358"/>
        <end position="481"/>
    </location>
</feature>
<evidence type="ECO:0000256" key="4">
    <source>
        <dbReference type="ARBA" id="ARBA00022989"/>
    </source>
</evidence>
<name>A0A1M6MXL6_9FIRM</name>
<evidence type="ECO:0000256" key="7">
    <source>
        <dbReference type="SAM" id="MobiDB-lite"/>
    </source>
</evidence>
<feature type="transmembrane region" description="Helical" evidence="8">
    <location>
        <begin position="21"/>
        <end position="45"/>
    </location>
</feature>
<dbReference type="RefSeq" id="WP_073108260.1">
    <property type="nucleotide sequence ID" value="NZ_FQZY01000020.1"/>
</dbReference>
<evidence type="ECO:0000259" key="9">
    <source>
        <dbReference type="Pfam" id="PF02687"/>
    </source>
</evidence>